<evidence type="ECO:0000313" key="1">
    <source>
        <dbReference type="EMBL" id="KAI5659095.1"/>
    </source>
</evidence>
<gene>
    <name evidence="1" type="ORF">M9H77_27888</name>
</gene>
<accession>A0ACC0AE00</accession>
<organism evidence="1 2">
    <name type="scientific">Catharanthus roseus</name>
    <name type="common">Madagascar periwinkle</name>
    <name type="synonym">Vinca rosea</name>
    <dbReference type="NCBI Taxonomy" id="4058"/>
    <lineage>
        <taxon>Eukaryota</taxon>
        <taxon>Viridiplantae</taxon>
        <taxon>Streptophyta</taxon>
        <taxon>Embryophyta</taxon>
        <taxon>Tracheophyta</taxon>
        <taxon>Spermatophyta</taxon>
        <taxon>Magnoliopsida</taxon>
        <taxon>eudicotyledons</taxon>
        <taxon>Gunneridae</taxon>
        <taxon>Pentapetalae</taxon>
        <taxon>asterids</taxon>
        <taxon>lamiids</taxon>
        <taxon>Gentianales</taxon>
        <taxon>Apocynaceae</taxon>
        <taxon>Rauvolfioideae</taxon>
        <taxon>Vinceae</taxon>
        <taxon>Catharanthinae</taxon>
        <taxon>Catharanthus</taxon>
    </lineage>
</organism>
<protein>
    <submittedName>
        <fullName evidence="1">Uncharacterized protein</fullName>
    </submittedName>
</protein>
<evidence type="ECO:0000313" key="2">
    <source>
        <dbReference type="Proteomes" id="UP001060085"/>
    </source>
</evidence>
<sequence>MASSYVVSDNIVNNKVIIIMGATGTGKSRLSIDLATRFPSEIINSDKIQVPISERLGVPHHLLGQVEQDVDYTSVDFCRDTIAIIETILKSNRVPIIVGGSNSFLEALVEDSVSNFKSSFECFLDSYVSKRVDQMVDAGLVDEVREIFDENADYNRGVRRAIGVPEMHEYFLLEEKLDKTRKDALLASSIEKIKENTCSLTRNQAWKILRQRDEIGWDIHRFDATSVLEKTGEKANSAWNEVVLKPCMELVTQFLSKGKKDIA</sequence>
<comment type="caution">
    <text evidence="1">The sequence shown here is derived from an EMBL/GenBank/DDBJ whole genome shotgun (WGS) entry which is preliminary data.</text>
</comment>
<dbReference type="EMBL" id="CM044706">
    <property type="protein sequence ID" value="KAI5659095.1"/>
    <property type="molecule type" value="Genomic_DNA"/>
</dbReference>
<reference evidence="2" key="1">
    <citation type="journal article" date="2023" name="Nat. Plants">
        <title>Single-cell RNA sequencing provides a high-resolution roadmap for understanding the multicellular compartmentation of specialized metabolism.</title>
        <authorList>
            <person name="Sun S."/>
            <person name="Shen X."/>
            <person name="Li Y."/>
            <person name="Li Y."/>
            <person name="Wang S."/>
            <person name="Li R."/>
            <person name="Zhang H."/>
            <person name="Shen G."/>
            <person name="Guo B."/>
            <person name="Wei J."/>
            <person name="Xu J."/>
            <person name="St-Pierre B."/>
            <person name="Chen S."/>
            <person name="Sun C."/>
        </authorList>
    </citation>
    <scope>NUCLEOTIDE SEQUENCE [LARGE SCALE GENOMIC DNA]</scope>
</reference>
<name>A0ACC0AE00_CATRO</name>
<proteinExistence type="predicted"/>
<dbReference type="Proteomes" id="UP001060085">
    <property type="component" value="Linkage Group LG06"/>
</dbReference>
<keyword evidence="2" id="KW-1185">Reference proteome</keyword>